<organism evidence="1 2">
    <name type="scientific">Desmophyllum pertusum</name>
    <dbReference type="NCBI Taxonomy" id="174260"/>
    <lineage>
        <taxon>Eukaryota</taxon>
        <taxon>Metazoa</taxon>
        <taxon>Cnidaria</taxon>
        <taxon>Anthozoa</taxon>
        <taxon>Hexacorallia</taxon>
        <taxon>Scleractinia</taxon>
        <taxon>Caryophylliina</taxon>
        <taxon>Caryophylliidae</taxon>
        <taxon>Desmophyllum</taxon>
    </lineage>
</organism>
<dbReference type="AlphaFoldDB" id="A0A9X0A2P3"/>
<name>A0A9X0A2P3_9CNID</name>
<sequence length="104" mass="12092">MDPLVKAVLLRTCGFILWLSFSAWLFSIVEYTEKDNVEEKYKLLLSLYESMAAKYNMTIEEFNNFSSVVREALSEPKPQWTYLAAIDFVFQAVTTVGEEKYEVI</sequence>
<evidence type="ECO:0000313" key="1">
    <source>
        <dbReference type="EMBL" id="KAJ7392347.1"/>
    </source>
</evidence>
<keyword evidence="2" id="KW-1185">Reference proteome</keyword>
<comment type="caution">
    <text evidence="1">The sequence shown here is derived from an EMBL/GenBank/DDBJ whole genome shotgun (WGS) entry which is preliminary data.</text>
</comment>
<dbReference type="Proteomes" id="UP001163046">
    <property type="component" value="Unassembled WGS sequence"/>
</dbReference>
<evidence type="ECO:0000313" key="2">
    <source>
        <dbReference type="Proteomes" id="UP001163046"/>
    </source>
</evidence>
<dbReference type="EMBL" id="MU825401">
    <property type="protein sequence ID" value="KAJ7392347.1"/>
    <property type="molecule type" value="Genomic_DNA"/>
</dbReference>
<reference evidence="1" key="1">
    <citation type="submission" date="2023-01" db="EMBL/GenBank/DDBJ databases">
        <title>Genome assembly of the deep-sea coral Lophelia pertusa.</title>
        <authorList>
            <person name="Herrera S."/>
            <person name="Cordes E."/>
        </authorList>
    </citation>
    <scope>NUCLEOTIDE SEQUENCE</scope>
    <source>
        <strain evidence="1">USNM1676648</strain>
        <tissue evidence="1">Polyp</tissue>
    </source>
</reference>
<proteinExistence type="predicted"/>
<protein>
    <submittedName>
        <fullName evidence="1">Uncharacterized protein</fullName>
    </submittedName>
</protein>
<dbReference type="SUPFAM" id="SSF81324">
    <property type="entry name" value="Voltage-gated potassium channels"/>
    <property type="match status" value="1"/>
</dbReference>
<dbReference type="Gene3D" id="1.10.287.70">
    <property type="match status" value="1"/>
</dbReference>
<dbReference type="OrthoDB" id="5976463at2759"/>
<gene>
    <name evidence="1" type="ORF">OS493_012006</name>
</gene>
<accession>A0A9X0A2P3</accession>